<evidence type="ECO:0000256" key="13">
    <source>
        <dbReference type="ARBA" id="ARBA00023136"/>
    </source>
</evidence>
<proteinExistence type="inferred from homology"/>
<dbReference type="InterPro" id="IPR017972">
    <property type="entry name" value="Cyt_P450_CS"/>
</dbReference>
<evidence type="ECO:0000313" key="17">
    <source>
        <dbReference type="EMBL" id="KAF7393495.1"/>
    </source>
</evidence>
<evidence type="ECO:0000256" key="10">
    <source>
        <dbReference type="ARBA" id="ARBA00023002"/>
    </source>
</evidence>
<comment type="cofactor">
    <cofactor evidence="1 14">
        <name>heme</name>
        <dbReference type="ChEBI" id="CHEBI:30413"/>
    </cofactor>
</comment>
<evidence type="ECO:0000256" key="16">
    <source>
        <dbReference type="SAM" id="Phobius"/>
    </source>
</evidence>
<comment type="subcellular location">
    <subcellularLocation>
        <location evidence="4">Endoplasmic reticulum membrane</location>
        <topology evidence="4">Peripheral membrane protein</topology>
    </subcellularLocation>
    <subcellularLocation>
        <location evidence="3">Microsome membrane</location>
        <topology evidence="3">Peripheral membrane protein</topology>
    </subcellularLocation>
</comment>
<evidence type="ECO:0000256" key="6">
    <source>
        <dbReference type="ARBA" id="ARBA00022617"/>
    </source>
</evidence>
<sequence>MDNSQDIMFFTILLSFFTLLFLLHFFIRYGRLGRISSRIPGPKAYPIIGNLYHILVNDKQILYKFWEIDEKFYPIYRLWCCFFSFVTLIHPEDIEILLRSSQHLQKNVPYKFLRPWLSTGLITSEGEKWQQRRKMLTPTFHFNILKHFIVTINEEAQYLVKSLKEKGEGNPIIRDLQELIPEYTLNTICKTAMGTPLKESGKREAKYRNAVNNFGKMMLYRLTRPWYHIDTIFALSPNGRKEKELVKTLHDFSKKIIAERKLFHEQTNRKYLENFEEMHENHISSETIKENNKNPTFKKRLAMLDLLIAASLKDNQFDEEGIREEVDTFVFAGYDTTAMALCFSLLLFAKHKDVQERIRNEVKTIIEKRDLKLTLSDIREFSYLERCLKESLRLYPSVNSITRYITQDLQLRNYLIPAGTNCKISIHSVHRNSDLWPNPEVFDPDRFLPENVAKRNPYSYIPFSAGPRNCVGQKFAMLELKVTVAYILHHFYLEPVDELDDVKIIADIVLRSSKPLRVKFVPIK</sequence>
<dbReference type="AlphaFoldDB" id="A0A834N1S0"/>
<dbReference type="PANTHER" id="PTHR24291">
    <property type="entry name" value="CYTOCHROME P450 FAMILY 4"/>
    <property type="match status" value="1"/>
</dbReference>
<evidence type="ECO:0000256" key="4">
    <source>
        <dbReference type="ARBA" id="ARBA00004406"/>
    </source>
</evidence>
<evidence type="ECO:0000256" key="2">
    <source>
        <dbReference type="ARBA" id="ARBA00003690"/>
    </source>
</evidence>
<dbReference type="EMBL" id="JACSDZ010000010">
    <property type="protein sequence ID" value="KAF7393495.1"/>
    <property type="molecule type" value="Genomic_DNA"/>
</dbReference>
<reference evidence="17" key="1">
    <citation type="journal article" date="2020" name="G3 (Bethesda)">
        <title>High-Quality Assemblies for Three Invasive Social Wasps from the &lt;i&gt;Vespula&lt;/i&gt; Genus.</title>
        <authorList>
            <person name="Harrop T.W.R."/>
            <person name="Guhlin J."/>
            <person name="McLaughlin G.M."/>
            <person name="Permina E."/>
            <person name="Stockwell P."/>
            <person name="Gilligan J."/>
            <person name="Le Lec M.F."/>
            <person name="Gruber M.A.M."/>
            <person name="Quinn O."/>
            <person name="Lovegrove M."/>
            <person name="Duncan E.J."/>
            <person name="Remnant E.J."/>
            <person name="Van Eeckhoven J."/>
            <person name="Graham B."/>
            <person name="Knapp R.A."/>
            <person name="Langford K.W."/>
            <person name="Kronenberg Z."/>
            <person name="Press M.O."/>
            <person name="Eacker S.M."/>
            <person name="Wilson-Rankin E.E."/>
            <person name="Purcell J."/>
            <person name="Lester P.J."/>
            <person name="Dearden P.K."/>
        </authorList>
    </citation>
    <scope>NUCLEOTIDE SEQUENCE</scope>
    <source>
        <strain evidence="17">Linc-1</strain>
    </source>
</reference>
<comment type="similarity">
    <text evidence="5 15">Belongs to the cytochrome P450 family.</text>
</comment>
<dbReference type="PRINTS" id="PR00385">
    <property type="entry name" value="P450"/>
</dbReference>
<dbReference type="Pfam" id="PF00067">
    <property type="entry name" value="p450"/>
    <property type="match status" value="1"/>
</dbReference>
<dbReference type="InterPro" id="IPR002401">
    <property type="entry name" value="Cyt_P450_E_grp-I"/>
</dbReference>
<evidence type="ECO:0000256" key="15">
    <source>
        <dbReference type="RuleBase" id="RU000461"/>
    </source>
</evidence>
<dbReference type="Proteomes" id="UP000617340">
    <property type="component" value="Unassembled WGS sequence"/>
</dbReference>
<keyword evidence="10 15" id="KW-0560">Oxidoreductase</keyword>
<evidence type="ECO:0000256" key="5">
    <source>
        <dbReference type="ARBA" id="ARBA00010617"/>
    </source>
</evidence>
<evidence type="ECO:0000256" key="1">
    <source>
        <dbReference type="ARBA" id="ARBA00001971"/>
    </source>
</evidence>
<evidence type="ECO:0000256" key="12">
    <source>
        <dbReference type="ARBA" id="ARBA00023033"/>
    </source>
</evidence>
<organism evidence="17 18">
    <name type="scientific">Vespula germanica</name>
    <name type="common">German yellow jacket</name>
    <name type="synonym">Paravespula germanica</name>
    <dbReference type="NCBI Taxonomy" id="30212"/>
    <lineage>
        <taxon>Eukaryota</taxon>
        <taxon>Metazoa</taxon>
        <taxon>Ecdysozoa</taxon>
        <taxon>Arthropoda</taxon>
        <taxon>Hexapoda</taxon>
        <taxon>Insecta</taxon>
        <taxon>Pterygota</taxon>
        <taxon>Neoptera</taxon>
        <taxon>Endopterygota</taxon>
        <taxon>Hymenoptera</taxon>
        <taxon>Apocrita</taxon>
        <taxon>Aculeata</taxon>
        <taxon>Vespoidea</taxon>
        <taxon>Vespidae</taxon>
        <taxon>Vespinae</taxon>
        <taxon>Vespula</taxon>
    </lineage>
</organism>
<dbReference type="InterPro" id="IPR001128">
    <property type="entry name" value="Cyt_P450"/>
</dbReference>
<keyword evidence="16" id="KW-0812">Transmembrane</keyword>
<dbReference type="InterPro" id="IPR050196">
    <property type="entry name" value="Cytochrome_P450_Monoox"/>
</dbReference>
<dbReference type="PROSITE" id="PS00086">
    <property type="entry name" value="CYTOCHROME_P450"/>
    <property type="match status" value="1"/>
</dbReference>
<evidence type="ECO:0008006" key="19">
    <source>
        <dbReference type="Google" id="ProtNLM"/>
    </source>
</evidence>
<dbReference type="PRINTS" id="PR00463">
    <property type="entry name" value="EP450I"/>
</dbReference>
<dbReference type="GO" id="GO:0016705">
    <property type="term" value="F:oxidoreductase activity, acting on paired donors, with incorporation or reduction of molecular oxygen"/>
    <property type="evidence" value="ECO:0007669"/>
    <property type="project" value="InterPro"/>
</dbReference>
<feature type="transmembrane region" description="Helical" evidence="16">
    <location>
        <begin position="7"/>
        <end position="27"/>
    </location>
</feature>
<keyword evidence="7 14" id="KW-0479">Metal-binding</keyword>
<dbReference type="SUPFAM" id="SSF48264">
    <property type="entry name" value="Cytochrome P450"/>
    <property type="match status" value="1"/>
</dbReference>
<keyword evidence="11 14" id="KW-0408">Iron</keyword>
<protein>
    <recommendedName>
        <fullName evidence="19">Cytochrome P450</fullName>
    </recommendedName>
</protein>
<evidence type="ECO:0000313" key="18">
    <source>
        <dbReference type="Proteomes" id="UP000617340"/>
    </source>
</evidence>
<dbReference type="GO" id="GO:0020037">
    <property type="term" value="F:heme binding"/>
    <property type="evidence" value="ECO:0007669"/>
    <property type="project" value="InterPro"/>
</dbReference>
<evidence type="ECO:0000256" key="7">
    <source>
        <dbReference type="ARBA" id="ARBA00022723"/>
    </source>
</evidence>
<evidence type="ECO:0000256" key="9">
    <source>
        <dbReference type="ARBA" id="ARBA00022848"/>
    </source>
</evidence>
<keyword evidence="6 14" id="KW-0349">Heme</keyword>
<evidence type="ECO:0000256" key="8">
    <source>
        <dbReference type="ARBA" id="ARBA00022824"/>
    </source>
</evidence>
<dbReference type="GO" id="GO:0005506">
    <property type="term" value="F:iron ion binding"/>
    <property type="evidence" value="ECO:0007669"/>
    <property type="project" value="InterPro"/>
</dbReference>
<accession>A0A834N1S0</accession>
<name>A0A834N1S0_VESGE</name>
<evidence type="ECO:0000256" key="14">
    <source>
        <dbReference type="PIRSR" id="PIRSR602401-1"/>
    </source>
</evidence>
<dbReference type="CDD" id="cd20628">
    <property type="entry name" value="CYP4"/>
    <property type="match status" value="1"/>
</dbReference>
<evidence type="ECO:0000256" key="11">
    <source>
        <dbReference type="ARBA" id="ARBA00023004"/>
    </source>
</evidence>
<comment type="function">
    <text evidence="2">May be involved in the metabolism of insect hormones and in the breakdown of synthetic insecticides.</text>
</comment>
<evidence type="ECO:0000256" key="3">
    <source>
        <dbReference type="ARBA" id="ARBA00004174"/>
    </source>
</evidence>
<comment type="caution">
    <text evidence="17">The sequence shown here is derived from an EMBL/GenBank/DDBJ whole genome shotgun (WGS) entry which is preliminary data.</text>
</comment>
<keyword evidence="16" id="KW-1133">Transmembrane helix</keyword>
<keyword evidence="9" id="KW-0492">Microsome</keyword>
<keyword evidence="13 16" id="KW-0472">Membrane</keyword>
<feature type="binding site" description="axial binding residue" evidence="14">
    <location>
        <position position="470"/>
    </location>
    <ligand>
        <name>heme</name>
        <dbReference type="ChEBI" id="CHEBI:30413"/>
    </ligand>
    <ligandPart>
        <name>Fe</name>
        <dbReference type="ChEBI" id="CHEBI:18248"/>
    </ligandPart>
</feature>
<dbReference type="InterPro" id="IPR036396">
    <property type="entry name" value="Cyt_P450_sf"/>
</dbReference>
<dbReference type="GO" id="GO:0004497">
    <property type="term" value="F:monooxygenase activity"/>
    <property type="evidence" value="ECO:0007669"/>
    <property type="project" value="UniProtKB-KW"/>
</dbReference>
<dbReference type="PANTHER" id="PTHR24291:SF189">
    <property type="entry name" value="CYTOCHROME P450 4C3-RELATED"/>
    <property type="match status" value="1"/>
</dbReference>
<keyword evidence="8" id="KW-0256">Endoplasmic reticulum</keyword>
<gene>
    <name evidence="17" type="ORF">HZH68_010314</name>
</gene>
<keyword evidence="18" id="KW-1185">Reference proteome</keyword>
<keyword evidence="12 15" id="KW-0503">Monooxygenase</keyword>
<dbReference type="GO" id="GO:0005789">
    <property type="term" value="C:endoplasmic reticulum membrane"/>
    <property type="evidence" value="ECO:0007669"/>
    <property type="project" value="UniProtKB-SubCell"/>
</dbReference>
<dbReference type="Gene3D" id="1.10.630.10">
    <property type="entry name" value="Cytochrome P450"/>
    <property type="match status" value="1"/>
</dbReference>